<evidence type="ECO:0000313" key="8">
    <source>
        <dbReference type="Proteomes" id="UP000809789"/>
    </source>
</evidence>
<proteinExistence type="inferred from homology"/>
<comment type="caution">
    <text evidence="7">The sequence shown here is derived from an EMBL/GenBank/DDBJ whole genome shotgun (WGS) entry which is preliminary data.</text>
</comment>
<dbReference type="AlphaFoldDB" id="A0A8K0PD98"/>
<evidence type="ECO:0000256" key="1">
    <source>
        <dbReference type="ARBA" id="ARBA00004370"/>
    </source>
</evidence>
<dbReference type="InterPro" id="IPR018450">
    <property type="entry name" value="Romo1/Mgr2"/>
</dbReference>
<comment type="subcellular location">
    <subcellularLocation>
        <location evidence="1">Membrane</location>
    </subcellularLocation>
</comment>
<evidence type="ECO:0000256" key="4">
    <source>
        <dbReference type="ARBA" id="ARBA00022989"/>
    </source>
</evidence>
<dbReference type="OrthoDB" id="5409308at2759"/>
<evidence type="ECO:0000256" key="6">
    <source>
        <dbReference type="SAM" id="Phobius"/>
    </source>
</evidence>
<dbReference type="Pfam" id="PF10247">
    <property type="entry name" value="Romo1"/>
    <property type="match status" value="1"/>
</dbReference>
<evidence type="ECO:0000256" key="5">
    <source>
        <dbReference type="ARBA" id="ARBA00023136"/>
    </source>
</evidence>
<gene>
    <name evidence="7" type="ORF">KVT40_007444</name>
</gene>
<dbReference type="SMART" id="SM01378">
    <property type="entry name" value="Romo1"/>
    <property type="match status" value="1"/>
</dbReference>
<dbReference type="Proteomes" id="UP000809789">
    <property type="component" value="Unassembled WGS sequence"/>
</dbReference>
<name>A0A8K0PD98_9PEZI</name>
<dbReference type="GO" id="GO:0005744">
    <property type="term" value="C:TIM23 mitochondrial import inner membrane translocase complex"/>
    <property type="evidence" value="ECO:0007669"/>
    <property type="project" value="TreeGrafter"/>
</dbReference>
<keyword evidence="5 6" id="KW-0472">Membrane</keyword>
<protein>
    <recommendedName>
        <fullName evidence="9">Protein MGR2</fullName>
    </recommendedName>
</protein>
<comment type="similarity">
    <text evidence="2">Belongs to the MGR2 family.</text>
</comment>
<feature type="transmembrane region" description="Helical" evidence="6">
    <location>
        <begin position="57"/>
        <end position="78"/>
    </location>
</feature>
<evidence type="ECO:0008006" key="9">
    <source>
        <dbReference type="Google" id="ProtNLM"/>
    </source>
</evidence>
<keyword evidence="4 6" id="KW-1133">Transmembrane helix</keyword>
<evidence type="ECO:0000313" key="7">
    <source>
        <dbReference type="EMBL" id="KAG8624377.1"/>
    </source>
</evidence>
<keyword evidence="8" id="KW-1185">Reference proteome</keyword>
<dbReference type="PANTHER" id="PTHR28525:SF1">
    <property type="entry name" value="REACTIVE OXYGEN SPECIES MODULATOR 1"/>
    <property type="match status" value="1"/>
</dbReference>
<organism evidence="7 8">
    <name type="scientific">Elsinoe batatas</name>
    <dbReference type="NCBI Taxonomy" id="2601811"/>
    <lineage>
        <taxon>Eukaryota</taxon>
        <taxon>Fungi</taxon>
        <taxon>Dikarya</taxon>
        <taxon>Ascomycota</taxon>
        <taxon>Pezizomycotina</taxon>
        <taxon>Dothideomycetes</taxon>
        <taxon>Dothideomycetidae</taxon>
        <taxon>Myriangiales</taxon>
        <taxon>Elsinoaceae</taxon>
        <taxon>Elsinoe</taxon>
    </lineage>
</organism>
<dbReference type="PANTHER" id="PTHR28525">
    <property type="entry name" value="REACTIVE OXYGEN SPECIES MODULATOR 1"/>
    <property type="match status" value="1"/>
</dbReference>
<reference evidence="7" key="1">
    <citation type="submission" date="2021-07" db="EMBL/GenBank/DDBJ databases">
        <title>Elsinoe batatas strain:CRI-CJ2 Genome sequencing and assembly.</title>
        <authorList>
            <person name="Huang L."/>
        </authorList>
    </citation>
    <scope>NUCLEOTIDE SEQUENCE</scope>
    <source>
        <strain evidence="7">CRI-CJ2</strain>
    </source>
</reference>
<feature type="transmembrane region" description="Helical" evidence="6">
    <location>
        <begin position="24"/>
        <end position="45"/>
    </location>
</feature>
<keyword evidence="3 6" id="KW-0812">Transmembrane</keyword>
<dbReference type="GO" id="GO:0045039">
    <property type="term" value="P:protein insertion into mitochondrial inner membrane"/>
    <property type="evidence" value="ECO:0007669"/>
    <property type="project" value="TreeGrafter"/>
</dbReference>
<evidence type="ECO:0000256" key="2">
    <source>
        <dbReference type="ARBA" id="ARBA00007839"/>
    </source>
</evidence>
<dbReference type="EMBL" id="JAESVG020000009">
    <property type="protein sequence ID" value="KAG8624377.1"/>
    <property type="molecule type" value="Genomic_DNA"/>
</dbReference>
<evidence type="ECO:0000256" key="3">
    <source>
        <dbReference type="ARBA" id="ARBA00022692"/>
    </source>
</evidence>
<accession>A0A8K0PD98</accession>
<sequence length="119" mass="12618">MPVPVGAGGGMAGPSTFDKLKMGAMMGSSVGLIIGFIFGATNIIRFGPGPNGMLRTIGQYMVGSAATFGFFMSIGMTIRTDSSPVMTEAFIRAQAAQRSPAIMARRRLEHIRKERGEES</sequence>
<dbReference type="GO" id="GO:0030150">
    <property type="term" value="P:protein import into mitochondrial matrix"/>
    <property type="evidence" value="ECO:0007669"/>
    <property type="project" value="TreeGrafter"/>
</dbReference>